<dbReference type="Proteomes" id="UP000008063">
    <property type="component" value="Unassembled WGS sequence"/>
</dbReference>
<dbReference type="InParanoid" id="F8Q4C4"/>
<dbReference type="eggNOG" id="KOG4585">
    <property type="taxonomic scope" value="Eukaryota"/>
</dbReference>
<reference evidence="5" key="1">
    <citation type="journal article" date="2011" name="Science">
        <title>The plant cell wall-decomposing machinery underlies the functional diversity of forest fungi.</title>
        <authorList>
            <person name="Eastwood D.C."/>
            <person name="Floudas D."/>
            <person name="Binder M."/>
            <person name="Majcherczyk A."/>
            <person name="Schneider P."/>
            <person name="Aerts A."/>
            <person name="Asiegbu F.O."/>
            <person name="Baker S.E."/>
            <person name="Barry K."/>
            <person name="Bendiksby M."/>
            <person name="Blumentritt M."/>
            <person name="Coutinho P.M."/>
            <person name="Cullen D."/>
            <person name="de Vries R.P."/>
            <person name="Gathman A."/>
            <person name="Goodell B."/>
            <person name="Henrissat B."/>
            <person name="Ihrmark K."/>
            <person name="Kauserud H."/>
            <person name="Kohler A."/>
            <person name="LaButti K."/>
            <person name="Lapidus A."/>
            <person name="Lavin J.L."/>
            <person name="Lee Y.-H."/>
            <person name="Lindquist E."/>
            <person name="Lilly W."/>
            <person name="Lucas S."/>
            <person name="Morin E."/>
            <person name="Murat C."/>
            <person name="Oguiza J.A."/>
            <person name="Park J."/>
            <person name="Pisabarro A.G."/>
            <person name="Riley R."/>
            <person name="Rosling A."/>
            <person name="Salamov A."/>
            <person name="Schmidt O."/>
            <person name="Schmutz J."/>
            <person name="Skrede I."/>
            <person name="Stenlid J."/>
            <person name="Wiebenga A."/>
            <person name="Xie X."/>
            <person name="Kuees U."/>
            <person name="Hibbett D.S."/>
            <person name="Hoffmeister D."/>
            <person name="Hoegberg N."/>
            <person name="Martin F."/>
            <person name="Grigoriev I.V."/>
            <person name="Watkinson S.C."/>
        </authorList>
    </citation>
    <scope>NUCLEOTIDE SEQUENCE [LARGE SCALE GENOMIC DNA]</scope>
    <source>
        <strain evidence="5">strain S7.3</strain>
    </source>
</reference>
<name>F8Q4C4_SERL3</name>
<gene>
    <name evidence="4" type="ORF">SERLA73DRAFT_154352</name>
</gene>
<comment type="cofactor">
    <cofactor evidence="1">
        <name>a divalent metal cation</name>
        <dbReference type="ChEBI" id="CHEBI:60240"/>
    </cofactor>
</comment>
<protein>
    <recommendedName>
        <fullName evidence="3">DDE Tnp4 domain-containing protein</fullName>
    </recommendedName>
</protein>
<accession>F8Q4C4</accession>
<evidence type="ECO:0000313" key="4">
    <source>
        <dbReference type="EMBL" id="EGN96979.1"/>
    </source>
</evidence>
<proteinExistence type="predicted"/>
<dbReference type="OrthoDB" id="2664198at2759"/>
<sequence length="324" mass="36418">MSRHQPTICQCRLKELDTTFVDLLRQLICRLVTVTDYSEDGSPPSSPLSLVRSDSPMSGHYGNGFTPADIADWAGLSVGTVVVGPPTREEKDAAKAWVENQVCAEWRNGCLAVDGTNISLFQKPSHFGETFFDRKSNYSLNCQAIILPHNLKIIDYGLGHVGSTHDSSAFQDTLTSQNHKVFLNEDEWIWADSAYPITSWCVAPFKQPPGRSLTTGNLNLTIIYHASIRFQSLKELRIQINTENKLEFAVAWIRCCIILHNLIIELEGNQAENTIPSDWQQGAQDNGGMDIDMDTDELESEIPENLNQDLRQRLFDSLFNSHLY</sequence>
<dbReference type="HOGENOM" id="CLU_018552_2_1_1"/>
<dbReference type="AlphaFoldDB" id="F8Q4C4"/>
<dbReference type="InterPro" id="IPR027806">
    <property type="entry name" value="HARBI1_dom"/>
</dbReference>
<keyword evidence="5" id="KW-1185">Reference proteome</keyword>
<dbReference type="Pfam" id="PF13359">
    <property type="entry name" value="DDE_Tnp_4"/>
    <property type="match status" value="1"/>
</dbReference>
<dbReference type="OMA" id="AVAWIRC"/>
<dbReference type="EMBL" id="GL945483">
    <property type="protein sequence ID" value="EGN96979.1"/>
    <property type="molecule type" value="Genomic_DNA"/>
</dbReference>
<dbReference type="GO" id="GO:0046872">
    <property type="term" value="F:metal ion binding"/>
    <property type="evidence" value="ECO:0007669"/>
    <property type="project" value="UniProtKB-KW"/>
</dbReference>
<feature type="domain" description="DDE Tnp4" evidence="3">
    <location>
        <begin position="113"/>
        <end position="261"/>
    </location>
</feature>
<keyword evidence="2" id="KW-0479">Metal-binding</keyword>
<evidence type="ECO:0000256" key="1">
    <source>
        <dbReference type="ARBA" id="ARBA00001968"/>
    </source>
</evidence>
<organism evidence="5">
    <name type="scientific">Serpula lacrymans var. lacrymans (strain S7.3)</name>
    <name type="common">Dry rot fungus</name>
    <dbReference type="NCBI Taxonomy" id="936435"/>
    <lineage>
        <taxon>Eukaryota</taxon>
        <taxon>Fungi</taxon>
        <taxon>Dikarya</taxon>
        <taxon>Basidiomycota</taxon>
        <taxon>Agaricomycotina</taxon>
        <taxon>Agaricomycetes</taxon>
        <taxon>Agaricomycetidae</taxon>
        <taxon>Boletales</taxon>
        <taxon>Coniophorineae</taxon>
        <taxon>Serpulaceae</taxon>
        <taxon>Serpula</taxon>
    </lineage>
</organism>
<evidence type="ECO:0000313" key="5">
    <source>
        <dbReference type="Proteomes" id="UP000008063"/>
    </source>
</evidence>
<evidence type="ECO:0000259" key="3">
    <source>
        <dbReference type="Pfam" id="PF13359"/>
    </source>
</evidence>
<evidence type="ECO:0000256" key="2">
    <source>
        <dbReference type="ARBA" id="ARBA00022723"/>
    </source>
</evidence>
<dbReference type="STRING" id="936435.F8Q4C4"/>